<feature type="region of interest" description="Disordered" evidence="1">
    <location>
        <begin position="1"/>
        <end position="240"/>
    </location>
</feature>
<dbReference type="EMBL" id="JACGCI010000019">
    <property type="protein sequence ID" value="KAF6758409.1"/>
    <property type="molecule type" value="Genomic_DNA"/>
</dbReference>
<sequence>MPFPARPSLSPDIDPPPPPSSRDCPPPRKRALIQDTASNTSDKKQRQMKKDPRTFNTREAGRRALKSKSSRKLARAQTRRPTASPPLRSEAPSEPETREGSFSMMSTKFPRDTSPLYDGHWRPPSLEEGIKRQNAALRNTVPSLGRYKDPQPSTSSISEIHSATLGPVVDANTHGPESSNTAFGTSGHNQATTSVASRPRANSVSSRRFPVATAGPSSAGSNEGAFDPEQSAATALSTPLDRDETIRNLADRRRNLYSLEVELGKAANHYLGRVDDYVYATAEVVTLERALPLRRTLSLHEQTQFLSAFQRSRAGEVRDEVALVGARGDSYAVSVSKDTANSSSTFRDERIVEGTEDSASKTLSPFLSQRKDEIHNVGARSMQPLASGSLQVPRLLLQPSAVFEVPAPAWSDLTRTSFYDSLKLVCL</sequence>
<dbReference type="AlphaFoldDB" id="A0A8H6I4D5"/>
<organism evidence="2 3">
    <name type="scientific">Ephemerocybe angulata</name>
    <dbReference type="NCBI Taxonomy" id="980116"/>
    <lineage>
        <taxon>Eukaryota</taxon>
        <taxon>Fungi</taxon>
        <taxon>Dikarya</taxon>
        <taxon>Basidiomycota</taxon>
        <taxon>Agaricomycotina</taxon>
        <taxon>Agaricomycetes</taxon>
        <taxon>Agaricomycetidae</taxon>
        <taxon>Agaricales</taxon>
        <taxon>Agaricineae</taxon>
        <taxon>Psathyrellaceae</taxon>
        <taxon>Ephemerocybe</taxon>
    </lineage>
</organism>
<feature type="compositionally biased region" description="Polar residues" evidence="1">
    <location>
        <begin position="175"/>
        <end position="206"/>
    </location>
</feature>
<name>A0A8H6I4D5_9AGAR</name>
<evidence type="ECO:0000313" key="2">
    <source>
        <dbReference type="EMBL" id="KAF6758409.1"/>
    </source>
</evidence>
<comment type="caution">
    <text evidence="2">The sequence shown here is derived from an EMBL/GenBank/DDBJ whole genome shotgun (WGS) entry which is preliminary data.</text>
</comment>
<evidence type="ECO:0000256" key="1">
    <source>
        <dbReference type="SAM" id="MobiDB-lite"/>
    </source>
</evidence>
<gene>
    <name evidence="2" type="ORF">DFP72DRAFT_1065098</name>
</gene>
<feature type="compositionally biased region" description="Low complexity" evidence="1">
    <location>
        <begin position="1"/>
        <end position="12"/>
    </location>
</feature>
<feature type="compositionally biased region" description="Basic residues" evidence="1">
    <location>
        <begin position="63"/>
        <end position="78"/>
    </location>
</feature>
<feature type="compositionally biased region" description="Basic and acidic residues" evidence="1">
    <location>
        <begin position="41"/>
        <end position="53"/>
    </location>
</feature>
<reference evidence="2 3" key="1">
    <citation type="submission" date="2020-07" db="EMBL/GenBank/DDBJ databases">
        <title>Comparative genomics of pyrophilous fungi reveals a link between fire events and developmental genes.</title>
        <authorList>
            <consortium name="DOE Joint Genome Institute"/>
            <person name="Steindorff A.S."/>
            <person name="Carver A."/>
            <person name="Calhoun S."/>
            <person name="Stillman K."/>
            <person name="Liu H."/>
            <person name="Lipzen A."/>
            <person name="Pangilinan J."/>
            <person name="Labutti K."/>
            <person name="Bruns T.D."/>
            <person name="Grigoriev I.V."/>
        </authorList>
    </citation>
    <scope>NUCLEOTIDE SEQUENCE [LARGE SCALE GENOMIC DNA]</scope>
    <source>
        <strain evidence="2 3">CBS 144469</strain>
    </source>
</reference>
<proteinExistence type="predicted"/>
<accession>A0A8H6I4D5</accession>
<protein>
    <submittedName>
        <fullName evidence="2">Uncharacterized protein</fullName>
    </submittedName>
</protein>
<evidence type="ECO:0000313" key="3">
    <source>
        <dbReference type="Proteomes" id="UP000521943"/>
    </source>
</evidence>
<feature type="compositionally biased region" description="Polar residues" evidence="1">
    <location>
        <begin position="151"/>
        <end position="161"/>
    </location>
</feature>
<keyword evidence="3" id="KW-1185">Reference proteome</keyword>
<dbReference type="Proteomes" id="UP000521943">
    <property type="component" value="Unassembled WGS sequence"/>
</dbReference>